<dbReference type="InterPro" id="IPR036365">
    <property type="entry name" value="PGBD-like_sf"/>
</dbReference>
<feature type="domain" description="Peptidoglycan binding-like" evidence="2">
    <location>
        <begin position="172"/>
        <end position="227"/>
    </location>
</feature>
<dbReference type="InterPro" id="IPR036366">
    <property type="entry name" value="PGBDSf"/>
</dbReference>
<accession>A0A838BPQ0</accession>
<evidence type="ECO:0000313" key="4">
    <source>
        <dbReference type="Proteomes" id="UP000572984"/>
    </source>
</evidence>
<keyword evidence="1" id="KW-0175">Coiled coil</keyword>
<dbReference type="EMBL" id="JACDXJ010000001">
    <property type="protein sequence ID" value="MBA1157370.1"/>
    <property type="molecule type" value="Genomic_DNA"/>
</dbReference>
<dbReference type="Proteomes" id="UP000572984">
    <property type="component" value="Unassembled WGS sequence"/>
</dbReference>
<dbReference type="AlphaFoldDB" id="A0A838BPQ0"/>
<organism evidence="3 4">
    <name type="scientific">Microvirga mediterraneensis</name>
    <dbReference type="NCBI Taxonomy" id="2754695"/>
    <lineage>
        <taxon>Bacteria</taxon>
        <taxon>Pseudomonadati</taxon>
        <taxon>Pseudomonadota</taxon>
        <taxon>Alphaproteobacteria</taxon>
        <taxon>Hyphomicrobiales</taxon>
        <taxon>Methylobacteriaceae</taxon>
        <taxon>Microvirga</taxon>
    </lineage>
</organism>
<dbReference type="SUPFAM" id="SSF47090">
    <property type="entry name" value="PGBD-like"/>
    <property type="match status" value="1"/>
</dbReference>
<sequence>MTVHCFLRGRSFFDHVLAHLGRVLHPALEALTVERIIVTRTPERRGSSISRLTISGLAVAAITGWGAYAYSVLSSTQLEQQVSGQTAALREYQAQFLSERRKAENEAGEIRKLQEQLALAKGEIEQLTVKHTETEASLSAAREQLASLQDIHAPPALDGAVALRGVTPLPTKQDVIAAQKALTDLGFGKLEADGVVGATTRQAIEEYQRLVGLTVTGQLHAQTLQSLMRSAKVVAAQNERTE</sequence>
<reference evidence="3 4" key="1">
    <citation type="submission" date="2020-07" db="EMBL/GenBank/DDBJ databases">
        <title>Draft genome and description of Microvirga mediterraneensis Marseille-Q2068 sp. nov.</title>
        <authorList>
            <person name="Boxberger M."/>
        </authorList>
    </citation>
    <scope>NUCLEOTIDE SEQUENCE [LARGE SCALE GENOMIC DNA]</scope>
    <source>
        <strain evidence="3 4">Marseille-Q2068</strain>
    </source>
</reference>
<comment type="caution">
    <text evidence="3">The sequence shown here is derived from an EMBL/GenBank/DDBJ whole genome shotgun (WGS) entry which is preliminary data.</text>
</comment>
<dbReference type="Pfam" id="PF01471">
    <property type="entry name" value="PG_binding_1"/>
    <property type="match status" value="1"/>
</dbReference>
<dbReference type="Gene3D" id="1.10.101.10">
    <property type="entry name" value="PGBD-like superfamily/PGBD"/>
    <property type="match status" value="1"/>
</dbReference>
<name>A0A838BPQ0_9HYPH</name>
<evidence type="ECO:0000256" key="1">
    <source>
        <dbReference type="SAM" id="Coils"/>
    </source>
</evidence>
<dbReference type="InterPro" id="IPR002477">
    <property type="entry name" value="Peptidoglycan-bd-like"/>
</dbReference>
<protein>
    <submittedName>
        <fullName evidence="3">Peptidoglycan-binding protein</fullName>
    </submittedName>
</protein>
<keyword evidence="4" id="KW-1185">Reference proteome</keyword>
<evidence type="ECO:0000259" key="2">
    <source>
        <dbReference type="Pfam" id="PF01471"/>
    </source>
</evidence>
<evidence type="ECO:0000313" key="3">
    <source>
        <dbReference type="EMBL" id="MBA1157370.1"/>
    </source>
</evidence>
<gene>
    <name evidence="3" type="ORF">H0S73_14650</name>
</gene>
<proteinExistence type="predicted"/>
<feature type="coiled-coil region" evidence="1">
    <location>
        <begin position="75"/>
        <end position="144"/>
    </location>
</feature>